<evidence type="ECO:0000256" key="5">
    <source>
        <dbReference type="ARBA" id="ARBA00038253"/>
    </source>
</evidence>
<dbReference type="GO" id="GO:0005737">
    <property type="term" value="C:cytoplasm"/>
    <property type="evidence" value="ECO:0007669"/>
    <property type="project" value="UniProtKB-SubCell"/>
</dbReference>
<dbReference type="SMART" id="SM00028">
    <property type="entry name" value="TPR"/>
    <property type="match status" value="3"/>
</dbReference>
<keyword evidence="4" id="KW-0802">TPR repeat</keyword>
<reference evidence="8 9" key="1">
    <citation type="submission" date="2017-06" db="EMBL/GenBank/DDBJ databases">
        <authorList>
            <person name="Kim H.J."/>
            <person name="Triplett B.A."/>
        </authorList>
    </citation>
    <scope>NUCLEOTIDE SEQUENCE [LARGE SCALE GENOMIC DNA]</scope>
    <source>
        <strain evidence="8 9">DSM 25597</strain>
    </source>
</reference>
<dbReference type="EMBL" id="FZNY01000001">
    <property type="protein sequence ID" value="SNR39993.1"/>
    <property type="molecule type" value="Genomic_DNA"/>
</dbReference>
<dbReference type="SUPFAM" id="SSF46894">
    <property type="entry name" value="C-terminal effector domain of the bipartite response regulators"/>
    <property type="match status" value="1"/>
</dbReference>
<dbReference type="OrthoDB" id="1090267at2"/>
<dbReference type="InterPro" id="IPR011990">
    <property type="entry name" value="TPR-like_helical_dom_sf"/>
</dbReference>
<dbReference type="SMART" id="SM00421">
    <property type="entry name" value="HTH_LUXR"/>
    <property type="match status" value="1"/>
</dbReference>
<dbReference type="PANTHER" id="PTHR46630">
    <property type="entry name" value="TETRATRICOPEPTIDE REPEAT PROTEIN 29"/>
    <property type="match status" value="1"/>
</dbReference>
<protein>
    <submittedName>
        <fullName evidence="8">DNA-binding transcriptional regulator, CsgD family</fullName>
    </submittedName>
</protein>
<dbReference type="AlphaFoldDB" id="A0A238W1H3"/>
<evidence type="ECO:0000256" key="3">
    <source>
        <dbReference type="ARBA" id="ARBA00022737"/>
    </source>
</evidence>
<keyword evidence="8" id="KW-0238">DNA-binding</keyword>
<keyword evidence="6" id="KW-0812">Transmembrane</keyword>
<dbReference type="GO" id="GO:0006355">
    <property type="term" value="P:regulation of DNA-templated transcription"/>
    <property type="evidence" value="ECO:0007669"/>
    <property type="project" value="InterPro"/>
</dbReference>
<feature type="domain" description="HTH luxR-type" evidence="7">
    <location>
        <begin position="530"/>
        <end position="590"/>
    </location>
</feature>
<proteinExistence type="inferred from homology"/>
<evidence type="ECO:0000256" key="4">
    <source>
        <dbReference type="ARBA" id="ARBA00022803"/>
    </source>
</evidence>
<dbReference type="InterPro" id="IPR000792">
    <property type="entry name" value="Tscrpt_reg_LuxR_C"/>
</dbReference>
<dbReference type="RefSeq" id="WP_089369901.1">
    <property type="nucleotide sequence ID" value="NZ_BMEP01000002.1"/>
</dbReference>
<dbReference type="Gene3D" id="1.10.10.10">
    <property type="entry name" value="Winged helix-like DNA-binding domain superfamily/Winged helix DNA-binding domain"/>
    <property type="match status" value="1"/>
</dbReference>
<keyword evidence="3" id="KW-0677">Repeat</keyword>
<evidence type="ECO:0000259" key="7">
    <source>
        <dbReference type="SMART" id="SM00421"/>
    </source>
</evidence>
<dbReference type="InterPro" id="IPR036388">
    <property type="entry name" value="WH-like_DNA-bd_sf"/>
</dbReference>
<dbReference type="Proteomes" id="UP000198379">
    <property type="component" value="Unassembled WGS sequence"/>
</dbReference>
<evidence type="ECO:0000313" key="9">
    <source>
        <dbReference type="Proteomes" id="UP000198379"/>
    </source>
</evidence>
<feature type="transmembrane region" description="Helical" evidence="6">
    <location>
        <begin position="416"/>
        <end position="434"/>
    </location>
</feature>
<gene>
    <name evidence="8" type="ORF">SAMN06265376_101570</name>
</gene>
<dbReference type="Pfam" id="PF13181">
    <property type="entry name" value="TPR_8"/>
    <property type="match status" value="1"/>
</dbReference>
<sequence>MRALCILFCWLSAVSLWGQNYYKVLDDDLKSLIDQGDECLKSKGVDCLKTYDQALELAATLPDSTLAMTYHEVGVSISRFGQLPDFLAYLTKGIEQTNGNNHPIVTAALYRKKTYALARVGSLDSIIPTIDKAREWAFIGGDYVAITEAYIQKADLLHRMGNSTEALEILAEAKGYAQKSGLKRQVAGIDFTMGNIYLSNYDFQEAKKTLADALESSKDQEELYYRALINWSMAMNHMDSVQPVIDKLPEAISFFEGRNLEWTAKTQLANAYSIVGNYEKSIPIHEECLAAVKEIYDPTIISLNNRLLAKGYIETGRGEEALPYAYEAYLFEKDKKVLDEQVLGAHVIYSVALGKSGQKDKAYEIMKKFPELVDSLNMITKQREVKKLQEIHETEKREAQIALLEEKETNSKLQKGLLGAGLLAVLGILGALWVRFRESVKRTALERQKLDAELHHKNKELTTHTLHLAKKNEILAELKGKVEQLQGGCDTRAIINKINFDLKDEENWSTFVQYFEQVHTDFSKTVQEKYPGVTPNELRLMALLKMNLTSKEIANMLNISAEGVKKARQRLRKKLEIQPNESLEALVVSL</sequence>
<dbReference type="Gene3D" id="1.25.40.10">
    <property type="entry name" value="Tetratricopeptide repeat domain"/>
    <property type="match status" value="2"/>
</dbReference>
<keyword evidence="6" id="KW-0472">Membrane</keyword>
<evidence type="ECO:0000256" key="2">
    <source>
        <dbReference type="ARBA" id="ARBA00022490"/>
    </source>
</evidence>
<dbReference type="InterPro" id="IPR051476">
    <property type="entry name" value="Bac_ResReg_Asp_Phosphatase"/>
</dbReference>
<dbReference type="SUPFAM" id="SSF48452">
    <property type="entry name" value="TPR-like"/>
    <property type="match status" value="2"/>
</dbReference>
<dbReference type="InterPro" id="IPR019734">
    <property type="entry name" value="TPR_rpt"/>
</dbReference>
<comment type="similarity">
    <text evidence="5">Belongs to the Rap family.</text>
</comment>
<dbReference type="GO" id="GO:0003677">
    <property type="term" value="F:DNA binding"/>
    <property type="evidence" value="ECO:0007669"/>
    <property type="project" value="UniProtKB-KW"/>
</dbReference>
<keyword evidence="2" id="KW-0963">Cytoplasm</keyword>
<keyword evidence="6" id="KW-1133">Transmembrane helix</keyword>
<evidence type="ECO:0000313" key="8">
    <source>
        <dbReference type="EMBL" id="SNR39993.1"/>
    </source>
</evidence>
<dbReference type="PANTHER" id="PTHR46630:SF1">
    <property type="entry name" value="TETRATRICOPEPTIDE REPEAT PROTEIN 29"/>
    <property type="match status" value="1"/>
</dbReference>
<comment type="subcellular location">
    <subcellularLocation>
        <location evidence="1">Cytoplasm</location>
    </subcellularLocation>
</comment>
<evidence type="ECO:0000256" key="6">
    <source>
        <dbReference type="SAM" id="Phobius"/>
    </source>
</evidence>
<organism evidence="8 9">
    <name type="scientific">Dokdonia pacifica</name>
    <dbReference type="NCBI Taxonomy" id="1627892"/>
    <lineage>
        <taxon>Bacteria</taxon>
        <taxon>Pseudomonadati</taxon>
        <taxon>Bacteroidota</taxon>
        <taxon>Flavobacteriia</taxon>
        <taxon>Flavobacteriales</taxon>
        <taxon>Flavobacteriaceae</taxon>
        <taxon>Dokdonia</taxon>
    </lineage>
</organism>
<dbReference type="InterPro" id="IPR016032">
    <property type="entry name" value="Sig_transdc_resp-reg_C-effctor"/>
</dbReference>
<accession>A0A238W1H3</accession>
<name>A0A238W1H3_9FLAO</name>
<evidence type="ECO:0000256" key="1">
    <source>
        <dbReference type="ARBA" id="ARBA00004496"/>
    </source>
</evidence>
<keyword evidence="9" id="KW-1185">Reference proteome</keyword>